<feature type="transmembrane region" description="Helical" evidence="12">
    <location>
        <begin position="240"/>
        <end position="257"/>
    </location>
</feature>
<evidence type="ECO:0000256" key="3">
    <source>
        <dbReference type="ARBA" id="ARBA00022519"/>
    </source>
</evidence>
<keyword evidence="2 12" id="KW-1003">Cell membrane</keyword>
<keyword evidence="9 12" id="KW-1133">Transmembrane helix</keyword>
<dbReference type="GO" id="GO:0000287">
    <property type="term" value="F:magnesium ion binding"/>
    <property type="evidence" value="ECO:0007669"/>
    <property type="project" value="InterPro"/>
</dbReference>
<comment type="caution">
    <text evidence="14">The sequence shown here is derived from an EMBL/GenBank/DDBJ whole genome shotgun (WGS) entry which is preliminary data.</text>
</comment>
<dbReference type="GO" id="GO:0044038">
    <property type="term" value="P:cell wall macromolecule biosynthetic process"/>
    <property type="evidence" value="ECO:0007669"/>
    <property type="project" value="TreeGrafter"/>
</dbReference>
<evidence type="ECO:0000256" key="13">
    <source>
        <dbReference type="PIRSR" id="PIRSR600715-1"/>
    </source>
</evidence>
<comment type="pathway">
    <text evidence="12">Bacterial outer membrane biogenesis; LPS O-antigen biosynthesis.</text>
</comment>
<feature type="binding site" evidence="13">
    <location>
        <position position="146"/>
    </location>
    <ligand>
        <name>Mg(2+)</name>
        <dbReference type="ChEBI" id="CHEBI:18420"/>
    </ligand>
</feature>
<dbReference type="GO" id="GO:0036380">
    <property type="term" value="F:UDP-N-acetylglucosamine-undecaprenyl-phosphate N-acetylglucosaminephosphotransferase activity"/>
    <property type="evidence" value="ECO:0007669"/>
    <property type="project" value="UniProtKB-UniRule"/>
</dbReference>
<feature type="transmembrane region" description="Helical" evidence="12">
    <location>
        <begin position="311"/>
        <end position="330"/>
    </location>
</feature>
<evidence type="ECO:0000256" key="10">
    <source>
        <dbReference type="ARBA" id="ARBA00023136"/>
    </source>
</evidence>
<feature type="transmembrane region" description="Helical" evidence="12">
    <location>
        <begin position="154"/>
        <end position="172"/>
    </location>
</feature>
<dbReference type="GO" id="GO:0071555">
    <property type="term" value="P:cell wall organization"/>
    <property type="evidence" value="ECO:0007669"/>
    <property type="project" value="TreeGrafter"/>
</dbReference>
<feature type="transmembrane region" description="Helical" evidence="12">
    <location>
        <begin position="6"/>
        <end position="27"/>
    </location>
</feature>
<dbReference type="GO" id="GO:0009246">
    <property type="term" value="P:enterobacterial common antigen biosynthetic process"/>
    <property type="evidence" value="ECO:0007669"/>
    <property type="project" value="UniProtKB-UniRule"/>
</dbReference>
<dbReference type="PANTHER" id="PTHR22926">
    <property type="entry name" value="PHOSPHO-N-ACETYLMURAMOYL-PENTAPEPTIDE-TRANSFERASE"/>
    <property type="match status" value="1"/>
</dbReference>
<evidence type="ECO:0000256" key="8">
    <source>
        <dbReference type="ARBA" id="ARBA00022985"/>
    </source>
</evidence>
<dbReference type="InterPro" id="IPR012750">
    <property type="entry name" value="ECA_WecA-rel"/>
</dbReference>
<evidence type="ECO:0000256" key="4">
    <source>
        <dbReference type="ARBA" id="ARBA00022676"/>
    </source>
</evidence>
<dbReference type="STRING" id="55207.KP22_01465"/>
<comment type="catalytic activity">
    <reaction evidence="12">
        <text>di-trans,octa-cis-undecaprenyl phosphate + UDP-N-acetyl-alpha-D-glucosamine = N-acetyl-alpha-D-glucosaminyl-di-trans,octa-cis-undecaprenyl diphosphate + UMP</text>
        <dbReference type="Rhea" id="RHEA:28090"/>
        <dbReference type="ChEBI" id="CHEBI:57705"/>
        <dbReference type="ChEBI" id="CHEBI:57865"/>
        <dbReference type="ChEBI" id="CHEBI:60392"/>
        <dbReference type="ChEBI" id="CHEBI:62959"/>
        <dbReference type="EC" id="2.7.8.33"/>
    </reaction>
</comment>
<comment type="pathway">
    <text evidence="12">Bacterial outer membrane biogenesis; enterobacterial common antigen biosynthesis.</text>
</comment>
<evidence type="ECO:0000256" key="6">
    <source>
        <dbReference type="ARBA" id="ARBA00022692"/>
    </source>
</evidence>
<protein>
    <recommendedName>
        <fullName evidence="12">Undecaprenyl-phosphate alpha-N-acetylglucosaminyl 1-phosphate transferase</fullName>
        <ecNumber evidence="12">2.7.8.33</ecNumber>
    </recommendedName>
    <alternativeName>
        <fullName evidence="12">UDP-GlcNAc:undecaprenyl-phosphate GlcNAc-1-phosphate transferase</fullName>
    </alternativeName>
    <alternativeName>
        <fullName evidence="12">Undecaprenyl-phosphate GlcNAc-1-phosphate transferase</fullName>
    </alternativeName>
</protein>
<feature type="transmembrane region" description="Helical" evidence="12">
    <location>
        <begin position="39"/>
        <end position="59"/>
    </location>
</feature>
<comment type="subcellular location">
    <subcellularLocation>
        <location evidence="12">Cell inner membrane</location>
        <topology evidence="12">Multi-pass membrane protein</topology>
    </subcellularLocation>
    <subcellularLocation>
        <location evidence="1">Cell membrane</location>
        <topology evidence="1">Multi-pass membrane protein</topology>
    </subcellularLocation>
</comment>
<feature type="binding site" evidence="13">
    <location>
        <position position="211"/>
    </location>
    <ligand>
        <name>Mg(2+)</name>
        <dbReference type="ChEBI" id="CHEBI:18420"/>
    </ligand>
</feature>
<dbReference type="GO" id="GO:0009243">
    <property type="term" value="P:O antigen biosynthetic process"/>
    <property type="evidence" value="ECO:0007669"/>
    <property type="project" value="UniProtKB-UniRule"/>
</dbReference>
<organism evidence="14 15">
    <name type="scientific">Pectobacterium betavasculorum</name>
    <dbReference type="NCBI Taxonomy" id="55207"/>
    <lineage>
        <taxon>Bacteria</taxon>
        <taxon>Pseudomonadati</taxon>
        <taxon>Pseudomonadota</taxon>
        <taxon>Gammaproteobacteria</taxon>
        <taxon>Enterobacterales</taxon>
        <taxon>Pectobacteriaceae</taxon>
        <taxon>Pectobacterium</taxon>
    </lineage>
</organism>
<keyword evidence="5 12" id="KW-0808">Transferase</keyword>
<keyword evidence="8 12" id="KW-0448">Lipopolysaccharide biosynthesis</keyword>
<dbReference type="InterPro" id="IPR000715">
    <property type="entry name" value="Glycosyl_transferase_4"/>
</dbReference>
<dbReference type="HAMAP" id="MF_02030">
    <property type="entry name" value="WecA_Gammaproteo"/>
    <property type="match status" value="1"/>
</dbReference>
<dbReference type="Proteomes" id="UP000032874">
    <property type="component" value="Unassembled WGS sequence"/>
</dbReference>
<dbReference type="UniPathway" id="UPA00566"/>
<evidence type="ECO:0000256" key="2">
    <source>
        <dbReference type="ARBA" id="ARBA00022475"/>
    </source>
</evidence>
<feature type="transmembrane region" description="Helical" evidence="12">
    <location>
        <begin position="65"/>
        <end position="83"/>
    </location>
</feature>
<sequence length="365" mass="40409">MQESTLIFISAFASLFLIRKAAFRIGLVDKPNVRKKHHGHVPLVGGVSIYLALCVLYVLRADLLPHFFLYMGCSTALLIVGIIDDRFDLPVLPRIGLQTCVAIAMMSMGVSISSLGHIFFNNEIFLGSLGYVVTLFAVWGAINAFNMVDGMDGLLGGLSFVTLSALVIVFYLGGNNELARWSMCFLAAMLPYILLNSGMLFGKKFKVFMGDAGSTLIGFSVIWLLILATQGEKRVMQPVTAVWLIAVPLMDMAAVMIRRVARGRNPFKADREHLHHILMRVGLTPHQALIVILLVAMLFAAIGILGERIGIAESIMFSVFLMAFCGYFWMINRIWRVLTWFRRATRGSHSGVTSTDKNATTPLKR</sequence>
<keyword evidence="6 12" id="KW-0812">Transmembrane</keyword>
<dbReference type="RefSeq" id="WP_039321928.1">
    <property type="nucleotide sequence ID" value="NZ_JQHM01000001.1"/>
</dbReference>
<reference evidence="14 15" key="1">
    <citation type="submission" date="2014-08" db="EMBL/GenBank/DDBJ databases">
        <title>Genome sequences of NCPPB Pectobacterium isolates.</title>
        <authorList>
            <person name="Glover R.H."/>
            <person name="Sapp M."/>
            <person name="Elphinstone J."/>
        </authorList>
    </citation>
    <scope>NUCLEOTIDE SEQUENCE [LARGE SCALE GENOMIC DNA]</scope>
    <source>
        <strain evidence="14 15">NCPPB 2795</strain>
    </source>
</reference>
<evidence type="ECO:0000313" key="14">
    <source>
        <dbReference type="EMBL" id="KFX06785.1"/>
    </source>
</evidence>
<dbReference type="GO" id="GO:0009276">
    <property type="term" value="C:Gram-negative-bacterium-type cell wall"/>
    <property type="evidence" value="ECO:0007669"/>
    <property type="project" value="InterPro"/>
</dbReference>
<comment type="similarity">
    <text evidence="12">Belongs to the glycosyltransferase 4 family. WecA subfamily.</text>
</comment>
<comment type="cofactor">
    <cofactor evidence="12 13">
        <name>Mg(2+)</name>
        <dbReference type="ChEBI" id="CHEBI:18420"/>
    </cofactor>
</comment>
<evidence type="ECO:0000256" key="11">
    <source>
        <dbReference type="ARBA" id="ARBA00023211"/>
    </source>
</evidence>
<feature type="transmembrane region" description="Helical" evidence="12">
    <location>
        <begin position="178"/>
        <end position="195"/>
    </location>
</feature>
<gene>
    <name evidence="12" type="primary">wecA</name>
    <name evidence="14" type="ORF">KP22_01465</name>
</gene>
<evidence type="ECO:0000256" key="7">
    <source>
        <dbReference type="ARBA" id="ARBA00022842"/>
    </source>
</evidence>
<keyword evidence="4 12" id="KW-0328">Glycosyltransferase</keyword>
<name>A0A093RVC4_9GAMM</name>
<evidence type="ECO:0000256" key="1">
    <source>
        <dbReference type="ARBA" id="ARBA00004651"/>
    </source>
</evidence>
<keyword evidence="10 12" id="KW-0472">Membrane</keyword>
<dbReference type="AlphaFoldDB" id="A0A093RVC4"/>
<dbReference type="GO" id="GO:0030145">
    <property type="term" value="F:manganese ion binding"/>
    <property type="evidence" value="ECO:0007669"/>
    <property type="project" value="InterPro"/>
</dbReference>
<dbReference type="UniPathway" id="UPA00281"/>
<accession>A0A093RVC4</accession>
<evidence type="ECO:0000256" key="12">
    <source>
        <dbReference type="HAMAP-Rule" id="MF_02030"/>
    </source>
</evidence>
<dbReference type="EC" id="2.7.8.33" evidence="12"/>
<keyword evidence="3 12" id="KW-0997">Cell inner membrane</keyword>
<feature type="transmembrane region" description="Helical" evidence="12">
    <location>
        <begin position="207"/>
        <end position="228"/>
    </location>
</feature>
<dbReference type="PANTHER" id="PTHR22926:SF3">
    <property type="entry name" value="UNDECAPRENYL-PHOSPHATE ALPHA-N-ACETYLGLUCOSAMINYL 1-PHOSPHATE TRANSFERASE"/>
    <property type="match status" value="1"/>
</dbReference>
<dbReference type="eggNOG" id="COG0472">
    <property type="taxonomic scope" value="Bacteria"/>
</dbReference>
<evidence type="ECO:0000256" key="9">
    <source>
        <dbReference type="ARBA" id="ARBA00022989"/>
    </source>
</evidence>
<feature type="transmembrane region" description="Helical" evidence="12">
    <location>
        <begin position="124"/>
        <end position="142"/>
    </location>
</feature>
<comment type="function">
    <text evidence="12">Catalyzes the transfer of the GlcNAc-1-phosphate moiety from UDP-GlcNAc onto the carrier lipid undecaprenyl phosphate (C55-P), yielding GlcNAc-pyrophosphoryl-undecaprenyl (GlcNAc-PP-C55).</text>
</comment>
<evidence type="ECO:0000313" key="15">
    <source>
        <dbReference type="Proteomes" id="UP000032874"/>
    </source>
</evidence>
<dbReference type="Pfam" id="PF00953">
    <property type="entry name" value="Glycos_transf_4"/>
    <property type="match status" value="1"/>
</dbReference>
<dbReference type="EMBL" id="JQHM01000001">
    <property type="protein sequence ID" value="KFX06785.1"/>
    <property type="molecule type" value="Genomic_DNA"/>
</dbReference>
<comment type="cofactor">
    <cofactor evidence="12">
        <name>Mn(2+)</name>
        <dbReference type="ChEBI" id="CHEBI:29035"/>
    </cofactor>
</comment>
<keyword evidence="13" id="KW-0479">Metal-binding</keyword>
<dbReference type="GO" id="GO:0016757">
    <property type="term" value="F:glycosyltransferase activity"/>
    <property type="evidence" value="ECO:0007669"/>
    <property type="project" value="UniProtKB-KW"/>
</dbReference>
<proteinExistence type="inferred from homology"/>
<dbReference type="NCBIfam" id="TIGR02380">
    <property type="entry name" value="ECA_wecA"/>
    <property type="match status" value="1"/>
</dbReference>
<keyword evidence="7 12" id="KW-0460">Magnesium</keyword>
<evidence type="ECO:0000256" key="5">
    <source>
        <dbReference type="ARBA" id="ARBA00022679"/>
    </source>
</evidence>
<keyword evidence="11 12" id="KW-0464">Manganese</keyword>
<dbReference type="GO" id="GO:0005886">
    <property type="term" value="C:plasma membrane"/>
    <property type="evidence" value="ECO:0007669"/>
    <property type="project" value="UniProtKB-SubCell"/>
</dbReference>
<dbReference type="CDD" id="cd06853">
    <property type="entry name" value="GT_WecA_like"/>
    <property type="match status" value="1"/>
</dbReference>
<feature type="transmembrane region" description="Helical" evidence="12">
    <location>
        <begin position="277"/>
        <end position="305"/>
    </location>
</feature>